<keyword evidence="2" id="KW-1185">Reference proteome</keyword>
<reference evidence="3" key="1">
    <citation type="submission" date="2017-02" db="UniProtKB">
        <authorList>
            <consortium name="WormBaseParasite"/>
        </authorList>
    </citation>
    <scope>IDENTIFICATION</scope>
</reference>
<keyword evidence="1" id="KW-0812">Transmembrane</keyword>
<protein>
    <submittedName>
        <fullName evidence="3">Vesicle transport protein</fullName>
    </submittedName>
</protein>
<accession>A0A0N5BUA9</accession>
<feature type="transmembrane region" description="Helical" evidence="1">
    <location>
        <begin position="153"/>
        <end position="172"/>
    </location>
</feature>
<dbReference type="STRING" id="174720.A0A0N5BUA9"/>
<name>A0A0N5BUA9_STREA</name>
<keyword evidence="1" id="KW-0472">Membrane</keyword>
<dbReference type="Proteomes" id="UP000046392">
    <property type="component" value="Unplaced"/>
</dbReference>
<proteinExistence type="predicted"/>
<sequence>MNNSKSYTFYDSVSRQIYDESNRNTFNGNVPTNSIKELESYKCCCLFTFKYTLSLKIFLGIYILMAILGLCFGMISTIIWLIIPITVVTTTLIGISQKKHRYIYPFLIITVVHLIISIFMTVFLLLYSFFSYISLKLLVAKNLNRSPTQNDMIFFIAFTISICLIITVLHLIQIHVIYGCMKYYETLVYYTQKKAIFCRKL</sequence>
<feature type="transmembrane region" description="Helical" evidence="1">
    <location>
        <begin position="57"/>
        <end position="83"/>
    </location>
</feature>
<organism evidence="2 3">
    <name type="scientific">Strongyloides papillosus</name>
    <name type="common">Intestinal threadworm</name>
    <dbReference type="NCBI Taxonomy" id="174720"/>
    <lineage>
        <taxon>Eukaryota</taxon>
        <taxon>Metazoa</taxon>
        <taxon>Ecdysozoa</taxon>
        <taxon>Nematoda</taxon>
        <taxon>Chromadorea</taxon>
        <taxon>Rhabditida</taxon>
        <taxon>Tylenchina</taxon>
        <taxon>Panagrolaimomorpha</taxon>
        <taxon>Strongyloidoidea</taxon>
        <taxon>Strongyloididae</taxon>
        <taxon>Strongyloides</taxon>
    </lineage>
</organism>
<evidence type="ECO:0000313" key="3">
    <source>
        <dbReference type="WBParaSite" id="SPAL_0000943000.1"/>
    </source>
</evidence>
<evidence type="ECO:0000256" key="1">
    <source>
        <dbReference type="SAM" id="Phobius"/>
    </source>
</evidence>
<feature type="transmembrane region" description="Helical" evidence="1">
    <location>
        <begin position="104"/>
        <end position="133"/>
    </location>
</feature>
<keyword evidence="1" id="KW-1133">Transmembrane helix</keyword>
<dbReference type="AlphaFoldDB" id="A0A0N5BUA9"/>
<dbReference type="WBParaSite" id="SPAL_0000943000.1">
    <property type="protein sequence ID" value="SPAL_0000943000.1"/>
    <property type="gene ID" value="SPAL_0000943000"/>
</dbReference>
<evidence type="ECO:0000313" key="2">
    <source>
        <dbReference type="Proteomes" id="UP000046392"/>
    </source>
</evidence>